<sequence>MHATLFTLAFLATLLPVNGLNVDFFNGPSCSEGILNQVNQDNTNGDAIAVSAPLHLSYPSVFLTDLPSAPCWAYDGEGCSGNGGAVYLDAGRVNGCFDAASGMEAIRSVCCTMGQGDGETNHVLYQVPSSVGDFPDTPAVASSAPATTSTAPVV</sequence>
<evidence type="ECO:0000256" key="1">
    <source>
        <dbReference type="SAM" id="SignalP"/>
    </source>
</evidence>
<organism evidence="2 3">
    <name type="scientific">Cylindrodendrum hubeiense</name>
    <dbReference type="NCBI Taxonomy" id="595255"/>
    <lineage>
        <taxon>Eukaryota</taxon>
        <taxon>Fungi</taxon>
        <taxon>Dikarya</taxon>
        <taxon>Ascomycota</taxon>
        <taxon>Pezizomycotina</taxon>
        <taxon>Sordariomycetes</taxon>
        <taxon>Hypocreomycetidae</taxon>
        <taxon>Hypocreales</taxon>
        <taxon>Nectriaceae</taxon>
        <taxon>Cylindrodendrum</taxon>
    </lineage>
</organism>
<keyword evidence="1" id="KW-0732">Signal</keyword>
<comment type="caution">
    <text evidence="2">The sequence shown here is derived from an EMBL/GenBank/DDBJ whole genome shotgun (WGS) entry which is preliminary data.</text>
</comment>
<gene>
    <name evidence="2" type="ORF">G7Z17_g4055</name>
</gene>
<name>A0A9P5HHN7_9HYPO</name>
<dbReference type="Proteomes" id="UP000722485">
    <property type="component" value="Unassembled WGS sequence"/>
</dbReference>
<evidence type="ECO:0000313" key="2">
    <source>
        <dbReference type="EMBL" id="KAF7552860.1"/>
    </source>
</evidence>
<evidence type="ECO:0000313" key="3">
    <source>
        <dbReference type="Proteomes" id="UP000722485"/>
    </source>
</evidence>
<proteinExistence type="predicted"/>
<dbReference type="AlphaFoldDB" id="A0A9P5HHN7"/>
<dbReference type="EMBL" id="JAANBB010000054">
    <property type="protein sequence ID" value="KAF7552860.1"/>
    <property type="molecule type" value="Genomic_DNA"/>
</dbReference>
<keyword evidence="3" id="KW-1185">Reference proteome</keyword>
<dbReference type="OrthoDB" id="5152875at2759"/>
<reference evidence="2" key="1">
    <citation type="submission" date="2020-03" db="EMBL/GenBank/DDBJ databases">
        <title>Draft Genome Sequence of Cylindrodendrum hubeiense.</title>
        <authorList>
            <person name="Buettner E."/>
            <person name="Kellner H."/>
        </authorList>
    </citation>
    <scope>NUCLEOTIDE SEQUENCE</scope>
    <source>
        <strain evidence="2">IHI 201604</strain>
    </source>
</reference>
<feature type="signal peptide" evidence="1">
    <location>
        <begin position="1"/>
        <end position="19"/>
    </location>
</feature>
<protein>
    <submittedName>
        <fullName evidence="2">Uncharacterized protein</fullName>
    </submittedName>
</protein>
<feature type="chain" id="PRO_5040291777" evidence="1">
    <location>
        <begin position="20"/>
        <end position="154"/>
    </location>
</feature>
<accession>A0A9P5HHN7</accession>